<comment type="caution">
    <text evidence="6">The sequence shown here is derived from an EMBL/GenBank/DDBJ whole genome shotgun (WGS) entry which is preliminary data.</text>
</comment>
<dbReference type="Pfam" id="PF03861">
    <property type="entry name" value="ANTAR"/>
    <property type="match status" value="1"/>
</dbReference>
<dbReference type="InterPro" id="IPR005561">
    <property type="entry name" value="ANTAR"/>
</dbReference>
<sequence>MESKLDVESVLRTITAGAVAIVPGVRWAGISLIQGRVIQARVPTDPLVAKIDELQSELDEGPCITALRECHTVHIDDMSQETRWPRFAAAALKLGVRTSLSFQLFVLNDNLGSLNLYGEKASVFDEDSIFYGEILAQHAAVAMAGSKAVEQMQRAIASRDAIGQAKGIIMERFHIDAVQAFALLTRLSQDSNTKLVDLAKNVIDTATGDDGR</sequence>
<dbReference type="RefSeq" id="WP_255060212.1">
    <property type="nucleotide sequence ID" value="NZ_JANDBD010000004.1"/>
</dbReference>
<dbReference type="InterPro" id="IPR011006">
    <property type="entry name" value="CheY-like_superfamily"/>
</dbReference>
<keyword evidence="3" id="KW-0805">Transcription regulation</keyword>
<dbReference type="InterPro" id="IPR036388">
    <property type="entry name" value="WH-like_DNA-bd_sf"/>
</dbReference>
<gene>
    <name evidence="6" type="ORF">NM203_12315</name>
</gene>
<evidence type="ECO:0000259" key="5">
    <source>
        <dbReference type="PROSITE" id="PS50921"/>
    </source>
</evidence>
<dbReference type="InterPro" id="IPR012074">
    <property type="entry name" value="GAF_ANTAR"/>
</dbReference>
<evidence type="ECO:0000256" key="1">
    <source>
        <dbReference type="ARBA" id="ARBA00022679"/>
    </source>
</evidence>
<reference evidence="6 7" key="1">
    <citation type="submission" date="2022-06" db="EMBL/GenBank/DDBJ databases">
        <title>Mycolicibacterium sp. CAU 1645 isolated from seawater.</title>
        <authorList>
            <person name="Kim W."/>
        </authorList>
    </citation>
    <scope>NUCLEOTIDE SEQUENCE [LARGE SCALE GENOMIC DNA]</scope>
    <source>
        <strain evidence="6 7">CAU 1645</strain>
    </source>
</reference>
<feature type="domain" description="ANTAR" evidence="5">
    <location>
        <begin position="142"/>
        <end position="203"/>
    </location>
</feature>
<dbReference type="EMBL" id="JANDBD010000004">
    <property type="protein sequence ID" value="MCP9272965.1"/>
    <property type="molecule type" value="Genomic_DNA"/>
</dbReference>
<evidence type="ECO:0000256" key="3">
    <source>
        <dbReference type="ARBA" id="ARBA00023015"/>
    </source>
</evidence>
<evidence type="ECO:0000313" key="7">
    <source>
        <dbReference type="Proteomes" id="UP001651690"/>
    </source>
</evidence>
<organism evidence="6 7">
    <name type="scientific">Mycolicibacterium arenosum</name>
    <dbReference type="NCBI Taxonomy" id="2952157"/>
    <lineage>
        <taxon>Bacteria</taxon>
        <taxon>Bacillati</taxon>
        <taxon>Actinomycetota</taxon>
        <taxon>Actinomycetes</taxon>
        <taxon>Mycobacteriales</taxon>
        <taxon>Mycobacteriaceae</taxon>
        <taxon>Mycolicibacterium</taxon>
    </lineage>
</organism>
<proteinExistence type="predicted"/>
<accession>A0ABT1M1E9</accession>
<dbReference type="InterPro" id="IPR029016">
    <property type="entry name" value="GAF-like_dom_sf"/>
</dbReference>
<evidence type="ECO:0000313" key="6">
    <source>
        <dbReference type="EMBL" id="MCP9272965.1"/>
    </source>
</evidence>
<keyword evidence="1" id="KW-0808">Transferase</keyword>
<keyword evidence="7" id="KW-1185">Reference proteome</keyword>
<dbReference type="Gene3D" id="3.30.450.40">
    <property type="match status" value="1"/>
</dbReference>
<dbReference type="Proteomes" id="UP001651690">
    <property type="component" value="Unassembled WGS sequence"/>
</dbReference>
<keyword evidence="4" id="KW-0804">Transcription</keyword>
<dbReference type="SUPFAM" id="SSF55781">
    <property type="entry name" value="GAF domain-like"/>
    <property type="match status" value="1"/>
</dbReference>
<dbReference type="SUPFAM" id="SSF52172">
    <property type="entry name" value="CheY-like"/>
    <property type="match status" value="1"/>
</dbReference>
<dbReference type="PIRSF" id="PIRSF036625">
    <property type="entry name" value="GAF_ANTAR"/>
    <property type="match status" value="1"/>
</dbReference>
<protein>
    <submittedName>
        <fullName evidence="6">GAF and ANTAR domain-containing protein</fullName>
    </submittedName>
</protein>
<dbReference type="Gene3D" id="1.10.10.10">
    <property type="entry name" value="Winged helix-like DNA-binding domain superfamily/Winged helix DNA-binding domain"/>
    <property type="match status" value="1"/>
</dbReference>
<name>A0ABT1M1E9_9MYCO</name>
<evidence type="ECO:0000256" key="4">
    <source>
        <dbReference type="ARBA" id="ARBA00023163"/>
    </source>
</evidence>
<evidence type="ECO:0000256" key="2">
    <source>
        <dbReference type="ARBA" id="ARBA00022777"/>
    </source>
</evidence>
<dbReference type="SMART" id="SM01012">
    <property type="entry name" value="ANTAR"/>
    <property type="match status" value="1"/>
</dbReference>
<dbReference type="Pfam" id="PF13185">
    <property type="entry name" value="GAF_2"/>
    <property type="match status" value="1"/>
</dbReference>
<dbReference type="PROSITE" id="PS50921">
    <property type="entry name" value="ANTAR"/>
    <property type="match status" value="1"/>
</dbReference>
<keyword evidence="2" id="KW-0418">Kinase</keyword>
<dbReference type="InterPro" id="IPR003018">
    <property type="entry name" value="GAF"/>
</dbReference>